<reference evidence="2" key="2">
    <citation type="submission" date="2022-01" db="EMBL/GenBank/DDBJ databases">
        <authorList>
            <person name="Yamashiro T."/>
            <person name="Shiraishi A."/>
            <person name="Satake H."/>
            <person name="Nakayama K."/>
        </authorList>
    </citation>
    <scope>NUCLEOTIDE SEQUENCE</scope>
</reference>
<dbReference type="EMBL" id="BQNB010020621">
    <property type="protein sequence ID" value="GJT97874.1"/>
    <property type="molecule type" value="Genomic_DNA"/>
</dbReference>
<evidence type="ECO:0000256" key="1">
    <source>
        <dbReference type="SAM" id="MobiDB-lite"/>
    </source>
</evidence>
<reference evidence="2" key="1">
    <citation type="journal article" date="2022" name="Int. J. Mol. Sci.">
        <title>Draft Genome of Tanacetum Coccineum: Genomic Comparison of Closely Related Tanacetum-Family Plants.</title>
        <authorList>
            <person name="Yamashiro T."/>
            <person name="Shiraishi A."/>
            <person name="Nakayama K."/>
            <person name="Satake H."/>
        </authorList>
    </citation>
    <scope>NUCLEOTIDE SEQUENCE</scope>
</reference>
<sequence length="151" mass="17125">MMTSGLAKGRNASRQSSSATALPQNILNGLCQHGGRSSLPSYYSSTRGLPKMSQWHLLLPDEKNPPSTENHEKQYWLKDRQKSVCAEKSFYYLLKEKDSAPSDCPQSFLEDYMYSRKMIGRSCPLACRLDVGELFLVDLVKIFSYNDPFSI</sequence>
<organism evidence="2 3">
    <name type="scientific">Tanacetum coccineum</name>
    <dbReference type="NCBI Taxonomy" id="301880"/>
    <lineage>
        <taxon>Eukaryota</taxon>
        <taxon>Viridiplantae</taxon>
        <taxon>Streptophyta</taxon>
        <taxon>Embryophyta</taxon>
        <taxon>Tracheophyta</taxon>
        <taxon>Spermatophyta</taxon>
        <taxon>Magnoliopsida</taxon>
        <taxon>eudicotyledons</taxon>
        <taxon>Gunneridae</taxon>
        <taxon>Pentapetalae</taxon>
        <taxon>asterids</taxon>
        <taxon>campanulids</taxon>
        <taxon>Asterales</taxon>
        <taxon>Asteraceae</taxon>
        <taxon>Asteroideae</taxon>
        <taxon>Anthemideae</taxon>
        <taxon>Anthemidinae</taxon>
        <taxon>Tanacetum</taxon>
    </lineage>
</organism>
<feature type="region of interest" description="Disordered" evidence="1">
    <location>
        <begin position="1"/>
        <end position="20"/>
    </location>
</feature>
<protein>
    <submittedName>
        <fullName evidence="2">Uncharacterized protein</fullName>
    </submittedName>
</protein>
<comment type="caution">
    <text evidence="2">The sequence shown here is derived from an EMBL/GenBank/DDBJ whole genome shotgun (WGS) entry which is preliminary data.</text>
</comment>
<gene>
    <name evidence="2" type="ORF">Tco_1093392</name>
</gene>
<dbReference type="Proteomes" id="UP001151760">
    <property type="component" value="Unassembled WGS sequence"/>
</dbReference>
<keyword evidence="3" id="KW-1185">Reference proteome</keyword>
<accession>A0ABQ5IDX9</accession>
<evidence type="ECO:0000313" key="3">
    <source>
        <dbReference type="Proteomes" id="UP001151760"/>
    </source>
</evidence>
<proteinExistence type="predicted"/>
<evidence type="ECO:0000313" key="2">
    <source>
        <dbReference type="EMBL" id="GJT97874.1"/>
    </source>
</evidence>
<name>A0ABQ5IDX9_9ASTR</name>